<dbReference type="HAMAP" id="MF_00910">
    <property type="entry name" value="FtsL"/>
    <property type="match status" value="1"/>
</dbReference>
<accession>A0A5C8P6L4</accession>
<dbReference type="RefSeq" id="WP_147703030.1">
    <property type="nucleotide sequence ID" value="NZ_VDUY01000001.1"/>
</dbReference>
<dbReference type="GO" id="GO:0043093">
    <property type="term" value="P:FtsZ-dependent cytokinesis"/>
    <property type="evidence" value="ECO:0007669"/>
    <property type="project" value="UniProtKB-UniRule"/>
</dbReference>
<evidence type="ECO:0000256" key="10">
    <source>
        <dbReference type="SAM" id="MobiDB-lite"/>
    </source>
</evidence>
<evidence type="ECO:0000256" key="8">
    <source>
        <dbReference type="HAMAP-Rule" id="MF_00910"/>
    </source>
</evidence>
<comment type="caution">
    <text evidence="11">The sequence shown here is derived from an EMBL/GenBank/DDBJ whole genome shotgun (WGS) entry which is preliminary data.</text>
</comment>
<dbReference type="GO" id="GO:0005886">
    <property type="term" value="C:plasma membrane"/>
    <property type="evidence" value="ECO:0007669"/>
    <property type="project" value="UniProtKB-SubCell"/>
</dbReference>
<keyword evidence="4 8" id="KW-0812">Transmembrane</keyword>
<evidence type="ECO:0000256" key="6">
    <source>
        <dbReference type="ARBA" id="ARBA00023136"/>
    </source>
</evidence>
<reference evidence="11 12" key="1">
    <citation type="submission" date="2019-06" db="EMBL/GenBank/DDBJ databases">
        <title>Quisquiliibacterium sp. nov., isolated from a maize field.</title>
        <authorList>
            <person name="Lin S.-Y."/>
            <person name="Tsai C.-F."/>
            <person name="Young C.-C."/>
        </authorList>
    </citation>
    <scope>NUCLEOTIDE SEQUENCE [LARGE SCALE GENOMIC DNA]</scope>
    <source>
        <strain evidence="11 12">CC-CFT501</strain>
    </source>
</reference>
<evidence type="ECO:0000256" key="5">
    <source>
        <dbReference type="ARBA" id="ARBA00022989"/>
    </source>
</evidence>
<dbReference type="PANTHER" id="PTHR37479:SF1">
    <property type="entry name" value="CELL DIVISION PROTEIN FTSL"/>
    <property type="match status" value="1"/>
</dbReference>
<evidence type="ECO:0000256" key="1">
    <source>
        <dbReference type="ARBA" id="ARBA00004401"/>
    </source>
</evidence>
<dbReference type="Proteomes" id="UP000321548">
    <property type="component" value="Unassembled WGS sequence"/>
</dbReference>
<dbReference type="AlphaFoldDB" id="A0A5C8P6L4"/>
<dbReference type="Pfam" id="PF04999">
    <property type="entry name" value="FtsL"/>
    <property type="match status" value="1"/>
</dbReference>
<keyword evidence="3 8" id="KW-0132">Cell division</keyword>
<keyword evidence="7 8" id="KW-0131">Cell cycle</keyword>
<name>A0A5C8P6L4_9BURK</name>
<sequence length="152" mass="16541">MLARFNLMLAFLLVICALGLVTSQHRARKLFIDLERAQTHAVEHEVRWDQLQVEQTELAKASLIDERARRELGMQAVPADRTLHLSVDPVTRSVSLSQPWIERPSGARLSGVRAAATGPRKPDNASGTRRASPAGAPRAAPTGAPPAKGVRQ</sequence>
<organism evidence="11 12">
    <name type="scientific">Zeimonas arvi</name>
    <dbReference type="NCBI Taxonomy" id="2498847"/>
    <lineage>
        <taxon>Bacteria</taxon>
        <taxon>Pseudomonadati</taxon>
        <taxon>Pseudomonadota</taxon>
        <taxon>Betaproteobacteria</taxon>
        <taxon>Burkholderiales</taxon>
        <taxon>Burkholderiaceae</taxon>
        <taxon>Zeimonas</taxon>
    </lineage>
</organism>
<comment type="subunit">
    <text evidence="8">Part of a complex composed of FtsB, FtsL and FtsQ.</text>
</comment>
<keyword evidence="8" id="KW-0997">Cell inner membrane</keyword>
<keyword evidence="6 8" id="KW-0472">Membrane</keyword>
<keyword evidence="12" id="KW-1185">Reference proteome</keyword>
<evidence type="ECO:0000256" key="3">
    <source>
        <dbReference type="ARBA" id="ARBA00022618"/>
    </source>
</evidence>
<dbReference type="NCBIfam" id="TIGR02209">
    <property type="entry name" value="ftsL_broad"/>
    <property type="match status" value="1"/>
</dbReference>
<dbReference type="PANTHER" id="PTHR37479">
    <property type="entry name" value="CELL DIVISION PROTEIN FTSL"/>
    <property type="match status" value="1"/>
</dbReference>
<dbReference type="OrthoDB" id="5298556at2"/>
<gene>
    <name evidence="8 11" type="primary">ftsL</name>
    <name evidence="11" type="ORF">FHP08_04230</name>
</gene>
<evidence type="ECO:0000256" key="7">
    <source>
        <dbReference type="ARBA" id="ARBA00023306"/>
    </source>
</evidence>
<keyword evidence="2 8" id="KW-1003">Cell membrane</keyword>
<feature type="compositionally biased region" description="Low complexity" evidence="10">
    <location>
        <begin position="127"/>
        <end position="152"/>
    </location>
</feature>
<comment type="function">
    <text evidence="8">Essential cell division protein. May link together the upstream cell division proteins, which are predominantly cytoplasmic, with the downstream cell division proteins, which are predominantly periplasmic.</text>
</comment>
<keyword evidence="5 8" id="KW-1133">Transmembrane helix</keyword>
<dbReference type="GO" id="GO:0032153">
    <property type="term" value="C:cell division site"/>
    <property type="evidence" value="ECO:0007669"/>
    <property type="project" value="UniProtKB-UniRule"/>
</dbReference>
<dbReference type="InterPro" id="IPR011922">
    <property type="entry name" value="Cell_div_FtsL"/>
</dbReference>
<proteinExistence type="inferred from homology"/>
<protein>
    <recommendedName>
        <fullName evidence="8 9">Cell division protein FtsL</fullName>
    </recommendedName>
</protein>
<comment type="similarity">
    <text evidence="8">Belongs to the FtsL family.</text>
</comment>
<dbReference type="EMBL" id="VDUY01000001">
    <property type="protein sequence ID" value="TXL68895.1"/>
    <property type="molecule type" value="Genomic_DNA"/>
</dbReference>
<evidence type="ECO:0000313" key="11">
    <source>
        <dbReference type="EMBL" id="TXL68895.1"/>
    </source>
</evidence>
<evidence type="ECO:0000256" key="9">
    <source>
        <dbReference type="NCBIfam" id="TIGR02209"/>
    </source>
</evidence>
<evidence type="ECO:0000256" key="2">
    <source>
        <dbReference type="ARBA" id="ARBA00022475"/>
    </source>
</evidence>
<evidence type="ECO:0000256" key="4">
    <source>
        <dbReference type="ARBA" id="ARBA00022692"/>
    </source>
</evidence>
<comment type="subcellular location">
    <subcellularLocation>
        <location evidence="8">Cell inner membrane</location>
        <topology evidence="8">Single-pass type II membrane protein</topology>
    </subcellularLocation>
    <subcellularLocation>
        <location evidence="1">Cell membrane</location>
        <topology evidence="1">Single-pass type II membrane protein</topology>
    </subcellularLocation>
    <text evidence="8">Localizes to the division septum where it forms a ring structure.</text>
</comment>
<feature type="region of interest" description="Disordered" evidence="10">
    <location>
        <begin position="107"/>
        <end position="152"/>
    </location>
</feature>
<evidence type="ECO:0000313" key="12">
    <source>
        <dbReference type="Proteomes" id="UP000321548"/>
    </source>
</evidence>